<keyword evidence="2" id="KW-1185">Reference proteome</keyword>
<evidence type="ECO:0000313" key="2">
    <source>
        <dbReference type="Proteomes" id="UP001597545"/>
    </source>
</evidence>
<proteinExistence type="predicted"/>
<sequence>MKTVSIIVLSILSLFAIDLEKVRQQFEQAKDSKQATEDLYASLQSYTKNDPVILAYKGASMTLKARLLASREEKKKMVSEGIKLLEKAVKASPKNVEIRLVRLAIQEHAPKVLKYKMNIHEDKQMILANFAAQPTGVKTWINRYAKQSNVFSPAEQAKLVQ</sequence>
<dbReference type="RefSeq" id="WP_380906466.1">
    <property type="nucleotide sequence ID" value="NZ_JBHUEG010000018.1"/>
</dbReference>
<organism evidence="1 2">
    <name type="scientific">Sphingobacterium suaedae</name>
    <dbReference type="NCBI Taxonomy" id="1686402"/>
    <lineage>
        <taxon>Bacteria</taxon>
        <taxon>Pseudomonadati</taxon>
        <taxon>Bacteroidota</taxon>
        <taxon>Sphingobacteriia</taxon>
        <taxon>Sphingobacteriales</taxon>
        <taxon>Sphingobacteriaceae</taxon>
        <taxon>Sphingobacterium</taxon>
    </lineage>
</organism>
<dbReference type="Proteomes" id="UP001597545">
    <property type="component" value="Unassembled WGS sequence"/>
</dbReference>
<comment type="caution">
    <text evidence="1">The sequence shown here is derived from an EMBL/GenBank/DDBJ whole genome shotgun (WGS) entry which is preliminary data.</text>
</comment>
<name>A0ABW5KQN4_9SPHI</name>
<dbReference type="EMBL" id="JBHULR010000021">
    <property type="protein sequence ID" value="MFD2550056.1"/>
    <property type="molecule type" value="Genomic_DNA"/>
</dbReference>
<gene>
    <name evidence="1" type="ORF">ACFSR5_20585</name>
</gene>
<accession>A0ABW5KQN4</accession>
<reference evidence="2" key="1">
    <citation type="journal article" date="2019" name="Int. J. Syst. Evol. Microbiol.">
        <title>The Global Catalogue of Microorganisms (GCM) 10K type strain sequencing project: providing services to taxonomists for standard genome sequencing and annotation.</title>
        <authorList>
            <consortium name="The Broad Institute Genomics Platform"/>
            <consortium name="The Broad Institute Genome Sequencing Center for Infectious Disease"/>
            <person name="Wu L."/>
            <person name="Ma J."/>
        </authorList>
    </citation>
    <scope>NUCLEOTIDE SEQUENCE [LARGE SCALE GENOMIC DNA]</scope>
    <source>
        <strain evidence="2">KCTC 42662</strain>
    </source>
</reference>
<protein>
    <submittedName>
        <fullName evidence="1">Uncharacterized protein</fullName>
    </submittedName>
</protein>
<evidence type="ECO:0000313" key="1">
    <source>
        <dbReference type="EMBL" id="MFD2550056.1"/>
    </source>
</evidence>